<gene>
    <name evidence="1" type="ORF">JQ615_21540</name>
</gene>
<accession>A0ABS5FMD9</accession>
<evidence type="ECO:0000313" key="1">
    <source>
        <dbReference type="EMBL" id="MBR0797977.1"/>
    </source>
</evidence>
<reference evidence="2" key="1">
    <citation type="journal article" date="2021" name="ISME J.">
        <title>Evolutionary origin and ecological implication of a unique nif island in free-living Bradyrhizobium lineages.</title>
        <authorList>
            <person name="Tao J."/>
        </authorList>
    </citation>
    <scope>NUCLEOTIDE SEQUENCE [LARGE SCALE GENOMIC DNA]</scope>
    <source>
        <strain evidence="2">SZCCT0434</strain>
    </source>
</reference>
<dbReference type="RefSeq" id="WP_212493523.1">
    <property type="nucleotide sequence ID" value="NZ_JAFCJH010000022.1"/>
</dbReference>
<name>A0ABS5FMD9_9BRAD</name>
<organism evidence="1 2">
    <name type="scientific">Bradyrhizobium jicamae</name>
    <dbReference type="NCBI Taxonomy" id="280332"/>
    <lineage>
        <taxon>Bacteria</taxon>
        <taxon>Pseudomonadati</taxon>
        <taxon>Pseudomonadota</taxon>
        <taxon>Alphaproteobacteria</taxon>
        <taxon>Hyphomicrobiales</taxon>
        <taxon>Nitrobacteraceae</taxon>
        <taxon>Bradyrhizobium</taxon>
    </lineage>
</organism>
<dbReference type="InterPro" id="IPR037219">
    <property type="entry name" value="Peptidase_M41-like"/>
</dbReference>
<dbReference type="EMBL" id="JAFCJH010000022">
    <property type="protein sequence ID" value="MBR0797977.1"/>
    <property type="molecule type" value="Genomic_DNA"/>
</dbReference>
<keyword evidence="2" id="KW-1185">Reference proteome</keyword>
<comment type="caution">
    <text evidence="1">The sequence shown here is derived from an EMBL/GenBank/DDBJ whole genome shotgun (WGS) entry which is preliminary data.</text>
</comment>
<evidence type="ECO:0000313" key="2">
    <source>
        <dbReference type="Proteomes" id="UP001315278"/>
    </source>
</evidence>
<proteinExistence type="predicted"/>
<dbReference type="Proteomes" id="UP001315278">
    <property type="component" value="Unassembled WGS sequence"/>
</dbReference>
<protein>
    <recommendedName>
        <fullName evidence="3">Peptidase M41 domain-containing protein</fullName>
    </recommendedName>
</protein>
<evidence type="ECO:0008006" key="3">
    <source>
        <dbReference type="Google" id="ProtNLM"/>
    </source>
</evidence>
<sequence length="146" mass="15767">MTGDALRSVAYHEAGHAVVALALGLKVARVEIFPEDYSGGADAENSDHLPLVDRIAICVAGMNAAEMFEALPSHELADTGDHRMVLELLEDLEETDATMAFDMRQKGHQRADELLKAHTNSVEDIAARLLAQLKIDLTGYVLGEGV</sequence>
<dbReference type="SUPFAM" id="SSF140990">
    <property type="entry name" value="FtsH protease domain-like"/>
    <property type="match status" value="1"/>
</dbReference>
<dbReference type="Gene3D" id="1.20.58.760">
    <property type="entry name" value="Peptidase M41"/>
    <property type="match status" value="1"/>
</dbReference>